<dbReference type="InterPro" id="IPR001584">
    <property type="entry name" value="Integrase_cat-core"/>
</dbReference>
<gene>
    <name evidence="2" type="ORF">G0U57_000831</name>
</gene>
<feature type="non-terminal residue" evidence="2">
    <location>
        <position position="1"/>
    </location>
</feature>
<reference evidence="2 3" key="1">
    <citation type="journal article" date="2020" name="G3 (Bethesda)">
        <title>Draft Genome of the Common Snapping Turtle, Chelydra serpentina, a Model for Phenotypic Plasticity in Reptiles.</title>
        <authorList>
            <person name="Das D."/>
            <person name="Singh S.K."/>
            <person name="Bierstedt J."/>
            <person name="Erickson A."/>
            <person name="Galli G.L.J."/>
            <person name="Crossley D.A. 2nd"/>
            <person name="Rhen T."/>
        </authorList>
    </citation>
    <scope>NUCLEOTIDE SEQUENCE [LARGE SCALE GENOMIC DNA]</scope>
    <source>
        <strain evidence="2">KW</strain>
    </source>
</reference>
<proteinExistence type="predicted"/>
<evidence type="ECO:0000259" key="1">
    <source>
        <dbReference type="PROSITE" id="PS50994"/>
    </source>
</evidence>
<dbReference type="EMBL" id="JAHGAV010000010">
    <property type="protein sequence ID" value="KAG6939678.1"/>
    <property type="molecule type" value="Genomic_DNA"/>
</dbReference>
<dbReference type="SUPFAM" id="SSF53098">
    <property type="entry name" value="Ribonuclease H-like"/>
    <property type="match status" value="1"/>
</dbReference>
<dbReference type="InterPro" id="IPR036397">
    <property type="entry name" value="RNaseH_sf"/>
</dbReference>
<dbReference type="Gene3D" id="3.30.420.10">
    <property type="entry name" value="Ribonuclease H-like superfamily/Ribonuclease H"/>
    <property type="match status" value="1"/>
</dbReference>
<dbReference type="GO" id="GO:0015074">
    <property type="term" value="P:DNA integration"/>
    <property type="evidence" value="ECO:0007669"/>
    <property type="project" value="InterPro"/>
</dbReference>
<dbReference type="PANTHER" id="PTHR37984">
    <property type="entry name" value="PROTEIN CBG26694"/>
    <property type="match status" value="1"/>
</dbReference>
<dbReference type="GO" id="GO:0003676">
    <property type="term" value="F:nucleic acid binding"/>
    <property type="evidence" value="ECO:0007669"/>
    <property type="project" value="InterPro"/>
</dbReference>
<dbReference type="PROSITE" id="PS50994">
    <property type="entry name" value="INTEGRASE"/>
    <property type="match status" value="1"/>
</dbReference>
<dbReference type="Proteomes" id="UP000765507">
    <property type="component" value="Unassembled WGS sequence"/>
</dbReference>
<protein>
    <submittedName>
        <fullName evidence="2">Pr gag-pro-pol</fullName>
    </submittedName>
</protein>
<accession>A0A8T1TEZ8</accession>
<dbReference type="AlphaFoldDB" id="A0A8T1TEZ8"/>
<comment type="caution">
    <text evidence="2">The sequence shown here is derived from an EMBL/GenBank/DDBJ whole genome shotgun (WGS) entry which is preliminary data.</text>
</comment>
<feature type="domain" description="Integrase catalytic" evidence="1">
    <location>
        <begin position="1"/>
        <end position="88"/>
    </location>
</feature>
<evidence type="ECO:0000313" key="3">
    <source>
        <dbReference type="Proteomes" id="UP000765507"/>
    </source>
</evidence>
<keyword evidence="3" id="KW-1185">Reference proteome</keyword>
<sequence length="101" mass="11399">RGTHFTGQVMQNICKALNINQHFHCAHHPQSVGVVERKNGELKNKISKICAETNLKWPDALPLALMHMRNTPSRKHGLSPHKVLMARPMRMPVTPLHSLAN</sequence>
<dbReference type="InterPro" id="IPR012337">
    <property type="entry name" value="RNaseH-like_sf"/>
</dbReference>
<dbReference type="PANTHER" id="PTHR37984:SF5">
    <property type="entry name" value="PROTEIN NYNRIN-LIKE"/>
    <property type="match status" value="1"/>
</dbReference>
<name>A0A8T1TEZ8_CHESE</name>
<organism evidence="2 3">
    <name type="scientific">Chelydra serpentina</name>
    <name type="common">Snapping turtle</name>
    <name type="synonym">Testudo serpentina</name>
    <dbReference type="NCBI Taxonomy" id="8475"/>
    <lineage>
        <taxon>Eukaryota</taxon>
        <taxon>Metazoa</taxon>
        <taxon>Chordata</taxon>
        <taxon>Craniata</taxon>
        <taxon>Vertebrata</taxon>
        <taxon>Euteleostomi</taxon>
        <taxon>Archelosauria</taxon>
        <taxon>Testudinata</taxon>
        <taxon>Testudines</taxon>
        <taxon>Cryptodira</taxon>
        <taxon>Durocryptodira</taxon>
        <taxon>Americhelydia</taxon>
        <taxon>Chelydroidea</taxon>
        <taxon>Chelydridae</taxon>
        <taxon>Chelydra</taxon>
    </lineage>
</organism>
<dbReference type="InterPro" id="IPR050951">
    <property type="entry name" value="Retrovirus_Pol_polyprotein"/>
</dbReference>
<dbReference type="OrthoDB" id="9906983at2759"/>
<evidence type="ECO:0000313" key="2">
    <source>
        <dbReference type="EMBL" id="KAG6939678.1"/>
    </source>
</evidence>